<accession>A0A098G0F1</accession>
<dbReference type="EMBL" id="LN614827">
    <property type="protein sequence ID" value="CEG55943.1"/>
    <property type="molecule type" value="Genomic_DNA"/>
</dbReference>
<dbReference type="STRING" id="1212491.LFA_0485"/>
<protein>
    <submittedName>
        <fullName evidence="1">Uncharacterized protein</fullName>
    </submittedName>
</protein>
<organism evidence="1 2">
    <name type="scientific">Legionella fallonii LLAP-10</name>
    <dbReference type="NCBI Taxonomy" id="1212491"/>
    <lineage>
        <taxon>Bacteria</taxon>
        <taxon>Pseudomonadati</taxon>
        <taxon>Pseudomonadota</taxon>
        <taxon>Gammaproteobacteria</taxon>
        <taxon>Legionellales</taxon>
        <taxon>Legionellaceae</taxon>
        <taxon>Legionella</taxon>
    </lineage>
</organism>
<dbReference type="AlphaFoldDB" id="A0A098G0F1"/>
<evidence type="ECO:0000313" key="1">
    <source>
        <dbReference type="EMBL" id="CEG55943.1"/>
    </source>
</evidence>
<reference evidence="2" key="1">
    <citation type="submission" date="2014-09" db="EMBL/GenBank/DDBJ databases">
        <authorList>
            <person name="Gomez-Valero L."/>
        </authorList>
    </citation>
    <scope>NUCLEOTIDE SEQUENCE [LARGE SCALE GENOMIC DNA]</scope>
    <source>
        <strain evidence="2">ATCC700992</strain>
    </source>
</reference>
<keyword evidence="2" id="KW-1185">Reference proteome</keyword>
<gene>
    <name evidence="1" type="ORF">LFA_0485</name>
</gene>
<dbReference type="KEGG" id="lfa:LFA_0485"/>
<dbReference type="Proteomes" id="UP000032430">
    <property type="component" value="Chromosome I"/>
</dbReference>
<name>A0A098G0F1_9GAMM</name>
<dbReference type="HOGENOM" id="CLU_2494045_0_0_6"/>
<proteinExistence type="predicted"/>
<evidence type="ECO:0000313" key="2">
    <source>
        <dbReference type="Proteomes" id="UP000032430"/>
    </source>
</evidence>
<sequence>MPHDRNTMSKKLIAKPSFTEMQNALPRIDRYIEHIEKINIAKIISGSESELLYAPQKMDQLLIDLFGNDLHQYDNYKQYAKIKLGY</sequence>